<evidence type="ECO:0000313" key="4">
    <source>
        <dbReference type="Proteomes" id="UP000295281"/>
    </source>
</evidence>
<dbReference type="Proteomes" id="UP000295281">
    <property type="component" value="Unassembled WGS sequence"/>
</dbReference>
<evidence type="ECO:0000259" key="2">
    <source>
        <dbReference type="Pfam" id="PF13569"/>
    </source>
</evidence>
<gene>
    <name evidence="3" type="ORF">EV190_10478</name>
</gene>
<reference evidence="3 4" key="1">
    <citation type="submission" date="2019-03" db="EMBL/GenBank/DDBJ databases">
        <title>Genomic Encyclopedia of Type Strains, Phase IV (KMG-IV): sequencing the most valuable type-strain genomes for metagenomic binning, comparative biology and taxonomic classification.</title>
        <authorList>
            <person name="Goeker M."/>
        </authorList>
    </citation>
    <scope>NUCLEOTIDE SEQUENCE [LARGE SCALE GENOMIC DNA]</scope>
    <source>
        <strain evidence="3 4">DSM 46770</strain>
    </source>
</reference>
<sequence length="1383" mass="148166">MTSTNPLDTTENDDAVWLPGPDGYELALGDGGLRCRNARGRVLKRLPKQVADSEPARRLGALQTWLDEHAAACLRQARAWTRGSWPVPVPLLRRVWADPAWRGVLRDSAVGTRAGDAPGAPLTTVGLLRGIDAGGRIGVLTLDAETAWLETDHLVFPHPQHIPELEDVRDLVLELGSEPGTDQLLRSDRPLESRSGMPRGLLLDALAAPVHERTALSVDAPGHPDEQAVRARVYRHPSLGDRPVVRLASDTDGLVLDVVARRLGCAAPEPGPAVAATRRSALLGYPAWALVRDPEHADTALTSPGVFARALEEAGDKPGRSFDTLRYFARRLPFSHLPAFWAQAQNVFREAGNWHWTARCRAAAKEALAEAGMTGDLELRRALLAEGLDDLGPLCDAVAEREGPAAAYAEYRSRVRWASDSETTAFRDLRRLARAAGLDTAEEDVRNLGDFFADGGHSGSVSFWRSHAPAMTRLARADDAFLRRLLCRGGGGLWFLDSKVHGSGLLKRLLADPVVARRLREGVLSPGVPIADWLGDDWLVPLRSTPSHASAAVLELVAFLAPALVAGGRGLRLAAAEDDPVDANVLDVVLEHGIPLAHPVRNLSLTEWHRSGEARRPLAHLAADPRFGALLEREVAAFEGAPEPPTGRGGHRRGKPAPFTRAQLLEFPALAPVVARVHPDLAPPAPPKAGETGEAGGGPAVSTPPPGTDAQLDSALEGLLLRLPYSKRSPKDRYSTLASLRGAAALLSGGEAEEAAPEEPRLEVPWGPLLAYVGAVALRAASAAASPEERAALAAFLRAWAELPPVADPGRGWQYGALVGEPPEGDGTAVLHRVDYANHSSAFGPDPVEVSGYPGDGVRWFLRRSPAPGAPDPLSGRTAFVRDVDPGWATAEGITAFLGELDRRGPLPWGKPARTAAERLGERIGVTPAAAALVLNGFPLGGDSKKPLTDLRRRALKLTVRDTKAALARLGRLDGAQRLRLAAAVVPPGGPAPLWDKGGLDDAVDRVAAAWHGEGDPHDLVDAATAAAAPRYAGPAVLSRLQAPGRAAALTRAPDSTVELAPYRQPGLPSAWLRSNLKETAQLVSWAAVRLPAGHRARRELPTVLALARERLSDPGLVVRCGWVHLARTQAEQNRVAREVFGPRTLRDGTHAVYDDGVFIVGVHPRYPTELLFRPALLEQRWDEPEVATKRRLLADSYGDFALLCAYRELLFGDGYTRLAERAAATPVPEGGYELNPLHSAPGLVAEVGAGIGVGEDAAALYLQLAALAVPTDDHVRTWNGWSPERHGRAQRELLGSGAVVPRPERETEADLVVEGRSVVLPGPLARVYSPFHTGFVTEERKRALLPLLPGATHRDRSLLEPGLAHRPPHELFEEAWNAARSA</sequence>
<evidence type="ECO:0000256" key="1">
    <source>
        <dbReference type="SAM" id="MobiDB-lite"/>
    </source>
</evidence>
<organism evidence="3 4">
    <name type="scientific">Actinorugispora endophytica</name>
    <dbReference type="NCBI Taxonomy" id="1605990"/>
    <lineage>
        <taxon>Bacteria</taxon>
        <taxon>Bacillati</taxon>
        <taxon>Actinomycetota</taxon>
        <taxon>Actinomycetes</taxon>
        <taxon>Streptosporangiales</taxon>
        <taxon>Nocardiopsidaceae</taxon>
        <taxon>Actinorugispora</taxon>
    </lineage>
</organism>
<dbReference type="Pfam" id="PF13569">
    <property type="entry name" value="DUF4132"/>
    <property type="match status" value="1"/>
</dbReference>
<name>A0A4V3D8U9_9ACTN</name>
<keyword evidence="4" id="KW-1185">Reference proteome</keyword>
<protein>
    <recommendedName>
        <fullName evidence="2">DUF4132 domain-containing protein</fullName>
    </recommendedName>
</protein>
<dbReference type="RefSeq" id="WP_133740825.1">
    <property type="nucleotide sequence ID" value="NZ_SNYN01000004.1"/>
</dbReference>
<dbReference type="OrthoDB" id="4518949at2"/>
<dbReference type="InterPro" id="IPR025406">
    <property type="entry name" value="DUF4132"/>
</dbReference>
<proteinExistence type="predicted"/>
<feature type="domain" description="DUF4132" evidence="2">
    <location>
        <begin position="40"/>
        <end position="187"/>
    </location>
</feature>
<comment type="caution">
    <text evidence="3">The sequence shown here is derived from an EMBL/GenBank/DDBJ whole genome shotgun (WGS) entry which is preliminary data.</text>
</comment>
<accession>A0A4V3D8U9</accession>
<feature type="region of interest" description="Disordered" evidence="1">
    <location>
        <begin position="678"/>
        <end position="708"/>
    </location>
</feature>
<evidence type="ECO:0000313" key="3">
    <source>
        <dbReference type="EMBL" id="TDQ53289.1"/>
    </source>
</evidence>
<dbReference type="EMBL" id="SNYN01000004">
    <property type="protein sequence ID" value="TDQ53289.1"/>
    <property type="molecule type" value="Genomic_DNA"/>
</dbReference>